<dbReference type="Pfam" id="PF20815">
    <property type="entry name" value="GIY_YIG_2"/>
    <property type="match status" value="1"/>
</dbReference>
<protein>
    <recommendedName>
        <fullName evidence="1">GIY-YIG catalytic domain-containing protein</fullName>
    </recommendedName>
</protein>
<evidence type="ECO:0000313" key="2">
    <source>
        <dbReference type="EMBL" id="SVB33691.1"/>
    </source>
</evidence>
<evidence type="ECO:0000259" key="1">
    <source>
        <dbReference type="Pfam" id="PF20815"/>
    </source>
</evidence>
<organism evidence="2">
    <name type="scientific">marine metagenome</name>
    <dbReference type="NCBI Taxonomy" id="408172"/>
    <lineage>
        <taxon>unclassified sequences</taxon>
        <taxon>metagenomes</taxon>
        <taxon>ecological metagenomes</taxon>
    </lineage>
</organism>
<dbReference type="InterPro" id="IPR049311">
    <property type="entry name" value="GIY_YIG_cat"/>
</dbReference>
<dbReference type="EMBL" id="UINC01037745">
    <property type="protein sequence ID" value="SVB33691.1"/>
    <property type="molecule type" value="Genomic_DNA"/>
</dbReference>
<dbReference type="AlphaFoldDB" id="A0A382D7K9"/>
<accession>A0A382D7K9</accession>
<name>A0A382D7K9_9ZZZZ</name>
<feature type="domain" description="GIY-YIG catalytic" evidence="1">
    <location>
        <begin position="32"/>
        <end position="182"/>
    </location>
</feature>
<proteinExistence type="predicted"/>
<sequence length="202" mass="23114">MTTDLSQITSPQRFLSRDEVLSKPSPIPDANGLYGWYFNKIPGKTPTDKCITSDSKTLLYVGISPDKSSKPNSTQNLRKRITYHYRGNAEGSTLRRTLGILLAEESGYPLRRVGSGKRMTLTHDGERWLDEWMQENAFICWMEHDEPWTIEEDLISIAHPPLNIVGNSKHHFYLTLRAVRKEAIEKARELPIADDTRASRKD</sequence>
<gene>
    <name evidence="2" type="ORF">METZ01_LOCUS186545</name>
</gene>
<reference evidence="2" key="1">
    <citation type="submission" date="2018-05" db="EMBL/GenBank/DDBJ databases">
        <authorList>
            <person name="Lanie J.A."/>
            <person name="Ng W.-L."/>
            <person name="Kazmierczak K.M."/>
            <person name="Andrzejewski T.M."/>
            <person name="Davidsen T.M."/>
            <person name="Wayne K.J."/>
            <person name="Tettelin H."/>
            <person name="Glass J.I."/>
            <person name="Rusch D."/>
            <person name="Podicherti R."/>
            <person name="Tsui H.-C.T."/>
            <person name="Winkler M.E."/>
        </authorList>
    </citation>
    <scope>NUCLEOTIDE SEQUENCE</scope>
</reference>